<comment type="catalytic activity">
    <reaction evidence="6">
        <text>Preferential cleavage: (Ac)2-L-Lys-D-Ala-|-D-Ala. Also transpeptidation of peptidyl-alanyl moieties that are N-acyl substituents of D-alanine.</text>
        <dbReference type="EC" id="3.4.16.4"/>
    </reaction>
</comment>
<dbReference type="InterPro" id="IPR005543">
    <property type="entry name" value="PASTA_dom"/>
</dbReference>
<dbReference type="UniPathway" id="UPA00219"/>
<dbReference type="InterPro" id="IPR001460">
    <property type="entry name" value="PCN-bd_Tpept"/>
</dbReference>
<evidence type="ECO:0000256" key="6">
    <source>
        <dbReference type="ARBA" id="ARBA00034000"/>
    </source>
</evidence>
<comment type="similarity">
    <text evidence="3">Belongs to the transpeptidase family.</text>
</comment>
<keyword evidence="7" id="KW-1133">Transmembrane helix</keyword>
<comment type="subcellular location">
    <subcellularLocation>
        <location evidence="1">Membrane</location>
    </subcellularLocation>
</comment>
<dbReference type="Gene3D" id="2.20.70.70">
    <property type="match status" value="1"/>
</dbReference>
<dbReference type="Gene3D" id="3.30.70.2110">
    <property type="match status" value="1"/>
</dbReference>
<dbReference type="InterPro" id="IPR005311">
    <property type="entry name" value="PBP_dimer"/>
</dbReference>
<evidence type="ECO:0000256" key="7">
    <source>
        <dbReference type="SAM" id="Phobius"/>
    </source>
</evidence>
<dbReference type="InterPro" id="IPR050515">
    <property type="entry name" value="Beta-lactam/transpept"/>
</dbReference>
<evidence type="ECO:0000256" key="3">
    <source>
        <dbReference type="ARBA" id="ARBA00007171"/>
    </source>
</evidence>
<reference evidence="9 10" key="1">
    <citation type="submission" date="2019-01" db="EMBL/GenBank/DDBJ databases">
        <title>Bacillus sp. M5HDSG1-1, whole genome shotgun sequence.</title>
        <authorList>
            <person name="Tuo L."/>
        </authorList>
    </citation>
    <scope>NUCLEOTIDE SEQUENCE [LARGE SCALE GENOMIC DNA]</scope>
    <source>
        <strain evidence="9 10">M5HDSG1-1</strain>
    </source>
</reference>
<dbReference type="Gene3D" id="3.90.1310.10">
    <property type="entry name" value="Penicillin-binding protein 2a (Domain 2)"/>
    <property type="match status" value="1"/>
</dbReference>
<evidence type="ECO:0000313" key="9">
    <source>
        <dbReference type="EMBL" id="RVT67194.1"/>
    </source>
</evidence>
<dbReference type="PANTHER" id="PTHR30627:SF26">
    <property type="entry name" value="PENICILLIN-BINDING PROTEIN 2B"/>
    <property type="match status" value="1"/>
</dbReference>
<dbReference type="GO" id="GO:0008658">
    <property type="term" value="F:penicillin binding"/>
    <property type="evidence" value="ECO:0007669"/>
    <property type="project" value="InterPro"/>
</dbReference>
<dbReference type="GO" id="GO:0009252">
    <property type="term" value="P:peptidoglycan biosynthetic process"/>
    <property type="evidence" value="ECO:0007669"/>
    <property type="project" value="UniProtKB-UniPathway"/>
</dbReference>
<evidence type="ECO:0000313" key="10">
    <source>
        <dbReference type="Proteomes" id="UP000288024"/>
    </source>
</evidence>
<dbReference type="AlphaFoldDB" id="A0A437KFZ8"/>
<keyword evidence="7" id="KW-0812">Transmembrane</keyword>
<dbReference type="SUPFAM" id="SSF56519">
    <property type="entry name" value="Penicillin binding protein dimerisation domain"/>
    <property type="match status" value="1"/>
</dbReference>
<dbReference type="RefSeq" id="WP_127734820.1">
    <property type="nucleotide sequence ID" value="NZ_CAJCKN010000028.1"/>
</dbReference>
<dbReference type="Pfam" id="PF03793">
    <property type="entry name" value="PASTA"/>
    <property type="match status" value="2"/>
</dbReference>
<dbReference type="Gene3D" id="3.40.710.10">
    <property type="entry name" value="DD-peptidase/beta-lactamase superfamily"/>
    <property type="match status" value="1"/>
</dbReference>
<proteinExistence type="inferred from homology"/>
<feature type="domain" description="PASTA" evidence="8">
    <location>
        <begin position="662"/>
        <end position="717"/>
    </location>
</feature>
<dbReference type="Pfam" id="PF00905">
    <property type="entry name" value="Transpeptidase"/>
    <property type="match status" value="1"/>
</dbReference>
<sequence>MLKKQQNINLGAAILFLFFCLLFFILFVRFAVIQSTGKVSGEVLAKEAEKKYSSSMVLEASRGTIYDRNKDVIAEDASSYKLVAVTDSSLSKNDPEHPLHVVNAEKTANELAKYIDLEESDIYRILTKEGAKQVEFGNAGKNLSYETKKKIENLKLPGVLIVEGKKRFYPNGTFASHVIGYVEEKEDEATGKYTATGKLGIEETLNNLLTGTDGTLNYKRDIWGYILPDSEEDITPAQNGDDVYLTLDKKIQSFLEDTMSKVQDKYNPKKMIAIVANPKTGEILAMSQRPSFDPETLEGINSTWHNEAIETSYEPGSTMKIFTLAAAIEEGEFNANAKYDSGSYKVTKNSQTIHDHNGVGWGSITYLEGVQRSSNVAFAKIAKEQLGFEKLREYITKFGLDQKTGIDLPHEANSSIAFTWPVEKITTAYGQGTALTPIQQIQAVTAIANDGKMVKPHVIDKIVDPNTNKVIKQVKTEVVGTPISADTAKEVRDILGTVITSPNGTGYKKYGIDGYSVAGKTGTASIPKSGGGYLTGSSNYVFSFMGMAPKDDPELVMYVAVQQPELKETQTGSDPVAEIFTSVMKSSLQYMEVQPTADSSLKTVEVPNLTGLSTSEAKSELKKSGLDLVVTGDGSTIIDQLPAKGESYLEGEKIVVKTDGKGTVPDMKGWSMRDILKVTDLQSLKLKTNGNGYVTQQSIKAGKTVKENDTLTITLKKPE</sequence>
<evidence type="ECO:0000256" key="4">
    <source>
        <dbReference type="ARBA" id="ARBA00012448"/>
    </source>
</evidence>
<comment type="caution">
    <text evidence="9">The sequence shown here is derived from an EMBL/GenBank/DDBJ whole genome shotgun (WGS) entry which is preliminary data.</text>
</comment>
<dbReference type="CDD" id="cd06575">
    <property type="entry name" value="PASTA_Pbp2x-like_2"/>
    <property type="match status" value="1"/>
</dbReference>
<dbReference type="EC" id="3.4.16.4" evidence="4"/>
<dbReference type="Gene3D" id="3.30.10.20">
    <property type="match status" value="1"/>
</dbReference>
<accession>A0A437KFZ8</accession>
<dbReference type="GeneID" id="87615341"/>
<dbReference type="SUPFAM" id="SSF56601">
    <property type="entry name" value="beta-lactamase/transpeptidase-like"/>
    <property type="match status" value="1"/>
</dbReference>
<dbReference type="InterPro" id="IPR012338">
    <property type="entry name" value="Beta-lactam/transpept-like"/>
</dbReference>
<evidence type="ECO:0000256" key="1">
    <source>
        <dbReference type="ARBA" id="ARBA00004370"/>
    </source>
</evidence>
<dbReference type="SUPFAM" id="SSF54184">
    <property type="entry name" value="Penicillin-binding protein 2x (pbp-2x), c-terminal domain"/>
    <property type="match status" value="2"/>
</dbReference>
<dbReference type="Proteomes" id="UP000288024">
    <property type="component" value="Unassembled WGS sequence"/>
</dbReference>
<dbReference type="GO" id="GO:0071555">
    <property type="term" value="P:cell wall organization"/>
    <property type="evidence" value="ECO:0007669"/>
    <property type="project" value="TreeGrafter"/>
</dbReference>
<keyword evidence="5 7" id="KW-0472">Membrane</keyword>
<dbReference type="Pfam" id="PF03717">
    <property type="entry name" value="PBP_dimer"/>
    <property type="match status" value="1"/>
</dbReference>
<keyword evidence="10" id="KW-1185">Reference proteome</keyword>
<dbReference type="PANTHER" id="PTHR30627">
    <property type="entry name" value="PEPTIDOGLYCAN D,D-TRANSPEPTIDASE"/>
    <property type="match status" value="1"/>
</dbReference>
<organism evidence="9 10">
    <name type="scientific">Niallia taxi</name>
    <dbReference type="NCBI Taxonomy" id="2499688"/>
    <lineage>
        <taxon>Bacteria</taxon>
        <taxon>Bacillati</taxon>
        <taxon>Bacillota</taxon>
        <taxon>Bacilli</taxon>
        <taxon>Bacillales</taxon>
        <taxon>Bacillaceae</taxon>
        <taxon>Niallia</taxon>
    </lineage>
</organism>
<dbReference type="InterPro" id="IPR036138">
    <property type="entry name" value="PBP_dimer_sf"/>
</dbReference>
<comment type="pathway">
    <text evidence="2">Cell wall biogenesis; peptidoglycan biosynthesis.</text>
</comment>
<dbReference type="EMBL" id="RZTZ01000001">
    <property type="protein sequence ID" value="RVT67194.1"/>
    <property type="molecule type" value="Genomic_DNA"/>
</dbReference>
<dbReference type="GO" id="GO:0005886">
    <property type="term" value="C:plasma membrane"/>
    <property type="evidence" value="ECO:0007669"/>
    <property type="project" value="TreeGrafter"/>
</dbReference>
<dbReference type="PROSITE" id="PS51178">
    <property type="entry name" value="PASTA"/>
    <property type="match status" value="2"/>
</dbReference>
<name>A0A437KFZ8_9BACI</name>
<evidence type="ECO:0000256" key="2">
    <source>
        <dbReference type="ARBA" id="ARBA00004752"/>
    </source>
</evidence>
<evidence type="ECO:0000259" key="8">
    <source>
        <dbReference type="PROSITE" id="PS51178"/>
    </source>
</evidence>
<dbReference type="CDD" id="cd06576">
    <property type="entry name" value="PASTA_Pbp2x-like_1"/>
    <property type="match status" value="1"/>
</dbReference>
<protein>
    <recommendedName>
        <fullName evidence="4">serine-type D-Ala-D-Ala carboxypeptidase</fullName>
        <ecNumber evidence="4">3.4.16.4</ecNumber>
    </recommendedName>
</protein>
<evidence type="ECO:0000256" key="5">
    <source>
        <dbReference type="ARBA" id="ARBA00023136"/>
    </source>
</evidence>
<dbReference type="FunFam" id="3.40.710.10:FF:000026">
    <property type="entry name" value="Penicillin-binding protein 1"/>
    <property type="match status" value="1"/>
</dbReference>
<dbReference type="SMART" id="SM00740">
    <property type="entry name" value="PASTA"/>
    <property type="match status" value="2"/>
</dbReference>
<feature type="transmembrane region" description="Helical" evidence="7">
    <location>
        <begin position="12"/>
        <end position="32"/>
    </location>
</feature>
<feature type="domain" description="PASTA" evidence="8">
    <location>
        <begin position="602"/>
        <end position="660"/>
    </location>
</feature>
<dbReference type="GO" id="GO:0009002">
    <property type="term" value="F:serine-type D-Ala-D-Ala carboxypeptidase activity"/>
    <property type="evidence" value="ECO:0007669"/>
    <property type="project" value="UniProtKB-EC"/>
</dbReference>
<gene>
    <name evidence="9" type="ORF">EM808_01565</name>
</gene>